<accession>A0ABM1YET2</accession>
<reference evidence="4" key="2">
    <citation type="submission" date="2025-05" db="UniProtKB">
        <authorList>
            <consortium name="EnsemblMetazoa"/>
        </authorList>
    </citation>
    <scope>IDENTIFICATION</scope>
    <source>
        <strain evidence="4">Foshan</strain>
    </source>
</reference>
<organism evidence="4 5">
    <name type="scientific">Aedes albopictus</name>
    <name type="common">Asian tiger mosquito</name>
    <name type="synonym">Stegomyia albopicta</name>
    <dbReference type="NCBI Taxonomy" id="7160"/>
    <lineage>
        <taxon>Eukaryota</taxon>
        <taxon>Metazoa</taxon>
        <taxon>Ecdysozoa</taxon>
        <taxon>Arthropoda</taxon>
        <taxon>Hexapoda</taxon>
        <taxon>Insecta</taxon>
        <taxon>Pterygota</taxon>
        <taxon>Neoptera</taxon>
        <taxon>Endopterygota</taxon>
        <taxon>Diptera</taxon>
        <taxon>Nematocera</taxon>
        <taxon>Culicoidea</taxon>
        <taxon>Culicidae</taxon>
        <taxon>Culicinae</taxon>
        <taxon>Aedini</taxon>
        <taxon>Aedes</taxon>
        <taxon>Stegomyia</taxon>
    </lineage>
</organism>
<evidence type="ECO:0000313" key="4">
    <source>
        <dbReference type="EnsemblMetazoa" id="AALFPA23_008516.P11502"/>
    </source>
</evidence>
<dbReference type="RefSeq" id="XP_019560097.3">
    <property type="nucleotide sequence ID" value="XM_019704552.3"/>
</dbReference>
<evidence type="ECO:0000313" key="5">
    <source>
        <dbReference type="Proteomes" id="UP000069940"/>
    </source>
</evidence>
<dbReference type="InterPro" id="IPR036770">
    <property type="entry name" value="Ankyrin_rpt-contain_sf"/>
</dbReference>
<feature type="repeat" description="ANK" evidence="3">
    <location>
        <begin position="516"/>
        <end position="548"/>
    </location>
</feature>
<keyword evidence="2 3" id="KW-0040">ANK repeat</keyword>
<dbReference type="SUPFAM" id="SSF48403">
    <property type="entry name" value="Ankyrin repeat"/>
    <property type="match status" value="3"/>
</dbReference>
<dbReference type="PROSITE" id="PS50088">
    <property type="entry name" value="ANK_REPEAT"/>
    <property type="match status" value="2"/>
</dbReference>
<dbReference type="PROSITE" id="PS50297">
    <property type="entry name" value="ANK_REP_REGION"/>
    <property type="match status" value="2"/>
</dbReference>
<evidence type="ECO:0000256" key="1">
    <source>
        <dbReference type="ARBA" id="ARBA00022737"/>
    </source>
</evidence>
<proteinExistence type="predicted"/>
<dbReference type="InterPro" id="IPR002110">
    <property type="entry name" value="Ankyrin_rpt"/>
</dbReference>
<dbReference type="InterPro" id="IPR051637">
    <property type="entry name" value="Ank_repeat_dom-contain_49"/>
</dbReference>
<dbReference type="PANTHER" id="PTHR24180:SF45">
    <property type="entry name" value="POLY [ADP-RIBOSE] POLYMERASE TANKYRASE"/>
    <property type="match status" value="1"/>
</dbReference>
<feature type="repeat" description="ANK" evidence="3">
    <location>
        <begin position="842"/>
        <end position="874"/>
    </location>
</feature>
<keyword evidence="5" id="KW-1185">Reference proteome</keyword>
<reference evidence="5" key="1">
    <citation type="journal article" date="2015" name="Proc. Natl. Acad. Sci. U.S.A.">
        <title>Genome sequence of the Asian Tiger mosquito, Aedes albopictus, reveals insights into its biology, genetics, and evolution.</title>
        <authorList>
            <person name="Chen X.G."/>
            <person name="Jiang X."/>
            <person name="Gu J."/>
            <person name="Xu M."/>
            <person name="Wu Y."/>
            <person name="Deng Y."/>
            <person name="Zhang C."/>
            <person name="Bonizzoni M."/>
            <person name="Dermauw W."/>
            <person name="Vontas J."/>
            <person name="Armbruster P."/>
            <person name="Huang X."/>
            <person name="Yang Y."/>
            <person name="Zhang H."/>
            <person name="He W."/>
            <person name="Peng H."/>
            <person name="Liu Y."/>
            <person name="Wu K."/>
            <person name="Chen J."/>
            <person name="Lirakis M."/>
            <person name="Topalis P."/>
            <person name="Van Leeuwen T."/>
            <person name="Hall A.B."/>
            <person name="Jiang X."/>
            <person name="Thorpe C."/>
            <person name="Mueller R.L."/>
            <person name="Sun C."/>
            <person name="Waterhouse R.M."/>
            <person name="Yan G."/>
            <person name="Tu Z.J."/>
            <person name="Fang X."/>
            <person name="James A.A."/>
        </authorList>
    </citation>
    <scope>NUCLEOTIDE SEQUENCE [LARGE SCALE GENOMIC DNA]</scope>
    <source>
        <strain evidence="5">Foshan</strain>
    </source>
</reference>
<dbReference type="Gene3D" id="1.25.40.20">
    <property type="entry name" value="Ankyrin repeat-containing domain"/>
    <property type="match status" value="3"/>
</dbReference>
<dbReference type="Pfam" id="PF12796">
    <property type="entry name" value="Ank_2"/>
    <property type="match status" value="1"/>
</dbReference>
<dbReference type="GeneID" id="109428726"/>
<dbReference type="SMART" id="SM00248">
    <property type="entry name" value="ANK"/>
    <property type="match status" value="8"/>
</dbReference>
<dbReference type="PANTHER" id="PTHR24180">
    <property type="entry name" value="CYCLIN-DEPENDENT KINASE INHIBITOR 2C-RELATED"/>
    <property type="match status" value="1"/>
</dbReference>
<keyword evidence="1" id="KW-0677">Repeat</keyword>
<evidence type="ECO:0000256" key="3">
    <source>
        <dbReference type="PROSITE-ProRule" id="PRU00023"/>
    </source>
</evidence>
<sequence>MENFEFPFLNDYFLNEESQQPEGEVADKNEAVVGPRITADCYRLGSTGNALHQAIRKGREKEIEALLDVYLADLQKIRNYLVQKYQWDPNDKIWMRKANLIAVDEESCRKCKVLEKSSSGCSDLQRAIFIVLKSPINGEDVAVLHPSRHNRMGLFRLVRELLPNGCLSWDYPGHQTDPNGKNETFVETAASCGRHNLITRLFELGAALGFPGHNALVAACTTQRENTIRWLLTKHFDHFDFTQKNDSQMNGFHILLQRNRAELMDFVLQKMISYRTKYFNETESEAFNRVFHCEEYEYSSTLSLMRKGPASNKIEEYIEKYGLDLSYQWKGVTTLEHVLRRKLALDFCWGAIRQTPKLLGLIVSEGTTIVHVCIELGHLEFLKEMYQIHPEAKQYFETDGSFACLEGVLHSKCHDAVSFIFDNHIDFFLKHMDRVKSQVISSIQNYQDVYEANYYLLTKYFPSLKNDLEERRTSEPEFHTWQDFQEAFRMYDLQFKESAIITNDPTQPLNTIRGCKGLTLLHYAVDKHNIELFLNLQESGCDIDAVDDDGNHPIHFVQSIEMLDLITDKHPDGQSLVHRTNAQGQTILHRIFSFSIDFEPLNSLMEKIISYGADVNLQDNNGESIAFLISNDDQLTILEKYNLNLELVNRAGESVLERHLKYRNVFLARDLLRHLHTKPSFKDHAHKYLEPFMLSNRDFFSCDYQPFLEDHPDTTKLIFDSVYHHSREEASRLFCKAAGSAHIFITEKFLEFDYDLDYNYQDQDGYTPIVGLLSYMEEPNLHLVEQVLAKGVDLEIRNSWGRTALLMFVDRFGSAKWYGHGVGTAELLLDHGASINSSDSNDGNTALHYAFQNHDLCIAELLIERGADLKARNKEGRKPLDMVSKQIYELIKFLEYEG</sequence>
<protein>
    <submittedName>
        <fullName evidence="4">Uncharacterized protein</fullName>
    </submittedName>
</protein>
<name>A0ABM1YET2_AEDAL</name>
<dbReference type="Proteomes" id="UP000069940">
    <property type="component" value="Unassembled WGS sequence"/>
</dbReference>
<dbReference type="EnsemblMetazoa" id="AALFPA23_008516.R11502">
    <property type="protein sequence ID" value="AALFPA23_008516.P11502"/>
    <property type="gene ID" value="AALFPA23_008516"/>
</dbReference>
<evidence type="ECO:0000256" key="2">
    <source>
        <dbReference type="ARBA" id="ARBA00023043"/>
    </source>
</evidence>